<comment type="caution">
    <text evidence="1">The sequence shown here is derived from an EMBL/GenBank/DDBJ whole genome shotgun (WGS) entry which is preliminary data.</text>
</comment>
<name>A0A251X956_9GAMM</name>
<gene>
    <name evidence="1" type="ORF">TPSD3_06855</name>
</gene>
<proteinExistence type="predicted"/>
<sequence>MSKYIYIVDNEKIKIGFSETPWQDISDLEQQGGFKTVRAYVLQTDVADQVEPQIYHYFAHYHFIGEWFKGVTFEQVIYRINEFVIEAELHNLKNSRLQTDTRQANSAYRVIRKLIQRRQIRPTLPAVRNAIAVTSEQARAYLDRLCEEGILEKDSCQRYQVIDRRKPR</sequence>
<dbReference type="Pfam" id="PF13455">
    <property type="entry name" value="MUG113"/>
    <property type="match status" value="1"/>
</dbReference>
<evidence type="ECO:0008006" key="3">
    <source>
        <dbReference type="Google" id="ProtNLM"/>
    </source>
</evidence>
<accession>A0A251X956</accession>
<evidence type="ECO:0000313" key="2">
    <source>
        <dbReference type="Proteomes" id="UP000194798"/>
    </source>
</evidence>
<organism evidence="1 2">
    <name type="scientific">Thioflexithrix psekupsensis</name>
    <dbReference type="NCBI Taxonomy" id="1570016"/>
    <lineage>
        <taxon>Bacteria</taxon>
        <taxon>Pseudomonadati</taxon>
        <taxon>Pseudomonadota</taxon>
        <taxon>Gammaproteobacteria</taxon>
        <taxon>Thiotrichales</taxon>
        <taxon>Thioflexithrix</taxon>
    </lineage>
</organism>
<reference evidence="1 2" key="1">
    <citation type="submission" date="2016-12" db="EMBL/GenBank/DDBJ databases">
        <title>Thioflexothrix psekupsii D3 genome sequencing and assembly.</title>
        <authorList>
            <person name="Fomenkov A."/>
            <person name="Vincze T."/>
            <person name="Grabovich M."/>
            <person name="Anton B.P."/>
            <person name="Dubinina G."/>
            <person name="Orlova M."/>
            <person name="Belousova E."/>
            <person name="Roberts R.J."/>
        </authorList>
    </citation>
    <scope>NUCLEOTIDE SEQUENCE [LARGE SCALE GENOMIC DNA]</scope>
    <source>
        <strain evidence="1">D3</strain>
    </source>
</reference>
<dbReference type="Proteomes" id="UP000194798">
    <property type="component" value="Unassembled WGS sequence"/>
</dbReference>
<protein>
    <recommendedName>
        <fullName evidence="3">GIY-YIG domain-containing protein</fullName>
    </recommendedName>
</protein>
<keyword evidence="2" id="KW-1185">Reference proteome</keyword>
<dbReference type="AlphaFoldDB" id="A0A251X956"/>
<dbReference type="RefSeq" id="WP_086487839.1">
    <property type="nucleotide sequence ID" value="NZ_MSLT01000012.1"/>
</dbReference>
<dbReference type="EMBL" id="MSLT01000012">
    <property type="protein sequence ID" value="OUD14052.1"/>
    <property type="molecule type" value="Genomic_DNA"/>
</dbReference>
<evidence type="ECO:0000313" key="1">
    <source>
        <dbReference type="EMBL" id="OUD14052.1"/>
    </source>
</evidence>